<sequence length="138" mass="14526">MIARDRELLVQLGQVNARLGEVVLALMAAQDGGELPADGLREVGAALRVLADDMLARAAELGGHILVTPAAQETVLCALCANEPVARPDQPHTSVDGRFCGGCIARCLDDTTHRHWCAVDTVGNAEQSTSLVTEVSRA</sequence>
<dbReference type="EMBL" id="CM001440">
    <property type="protein sequence ID" value="EHR63444.1"/>
    <property type="molecule type" value="Genomic_DNA"/>
</dbReference>
<gene>
    <name evidence="1" type="ORF">SaccyDRAFT_4637</name>
</gene>
<name>H5XD13_9PSEU</name>
<dbReference type="RefSeq" id="WP_005459738.1">
    <property type="nucleotide sequence ID" value="NZ_CM001440.1"/>
</dbReference>
<dbReference type="HOGENOM" id="CLU_1905234_0_0_11"/>
<reference evidence="1 2" key="1">
    <citation type="submission" date="2011-11" db="EMBL/GenBank/DDBJ databases">
        <title>The Noncontiguous Finished sequence of Saccharomonospora cyanea NA-134.</title>
        <authorList>
            <consortium name="US DOE Joint Genome Institute"/>
            <person name="Lucas S."/>
            <person name="Han J."/>
            <person name="Lapidus A."/>
            <person name="Cheng J.-F."/>
            <person name="Goodwin L."/>
            <person name="Pitluck S."/>
            <person name="Peters L."/>
            <person name="Ovchinnikova G."/>
            <person name="Lu M."/>
            <person name="Detter J.C."/>
            <person name="Han C."/>
            <person name="Tapia R."/>
            <person name="Land M."/>
            <person name="Hauser L."/>
            <person name="Kyrpides N."/>
            <person name="Ivanova N."/>
            <person name="Pagani I."/>
            <person name="Brambilla E.-M."/>
            <person name="Klenk H.-P."/>
            <person name="Woyke T."/>
        </authorList>
    </citation>
    <scope>NUCLEOTIDE SEQUENCE [LARGE SCALE GENOMIC DNA]</scope>
    <source>
        <strain evidence="1 2">NA-134</strain>
    </source>
</reference>
<keyword evidence="2" id="KW-1185">Reference proteome</keyword>
<dbReference type="STRING" id="882082.SaccyDRAFT_4637"/>
<protein>
    <submittedName>
        <fullName evidence="1">Uncharacterized protein</fullName>
    </submittedName>
</protein>
<accession>H5XD13</accession>
<dbReference type="Proteomes" id="UP000002791">
    <property type="component" value="Chromosome"/>
</dbReference>
<dbReference type="eggNOG" id="ENOG50327VR">
    <property type="taxonomic scope" value="Bacteria"/>
</dbReference>
<evidence type="ECO:0000313" key="1">
    <source>
        <dbReference type="EMBL" id="EHR63444.1"/>
    </source>
</evidence>
<organism evidence="1 2">
    <name type="scientific">Saccharomonospora cyanea NA-134</name>
    <dbReference type="NCBI Taxonomy" id="882082"/>
    <lineage>
        <taxon>Bacteria</taxon>
        <taxon>Bacillati</taxon>
        <taxon>Actinomycetota</taxon>
        <taxon>Actinomycetes</taxon>
        <taxon>Pseudonocardiales</taxon>
        <taxon>Pseudonocardiaceae</taxon>
        <taxon>Saccharomonospora</taxon>
    </lineage>
</organism>
<evidence type="ECO:0000313" key="2">
    <source>
        <dbReference type="Proteomes" id="UP000002791"/>
    </source>
</evidence>
<dbReference type="AlphaFoldDB" id="H5XD13"/>
<dbReference type="OrthoDB" id="3557068at2"/>
<proteinExistence type="predicted"/>